<dbReference type="InterPro" id="IPR050738">
    <property type="entry name" value="Sulfatase"/>
</dbReference>
<dbReference type="AlphaFoldDB" id="A0A382VE64"/>
<proteinExistence type="inferred from homology"/>
<feature type="non-terminal residue" evidence="3">
    <location>
        <position position="286"/>
    </location>
</feature>
<organism evidence="3">
    <name type="scientific">marine metagenome</name>
    <dbReference type="NCBI Taxonomy" id="408172"/>
    <lineage>
        <taxon>unclassified sequences</taxon>
        <taxon>metagenomes</taxon>
        <taxon>ecological metagenomes</taxon>
    </lineage>
</organism>
<dbReference type="PANTHER" id="PTHR42693">
    <property type="entry name" value="ARYLSULFATASE FAMILY MEMBER"/>
    <property type="match status" value="1"/>
</dbReference>
<dbReference type="PANTHER" id="PTHR42693:SF33">
    <property type="entry name" value="ARYLSULFATASE"/>
    <property type="match status" value="1"/>
</dbReference>
<name>A0A382VE64_9ZZZZ</name>
<dbReference type="EMBL" id="UINC01150873">
    <property type="protein sequence ID" value="SVD44161.1"/>
    <property type="molecule type" value="Genomic_DNA"/>
</dbReference>
<dbReference type="InterPro" id="IPR000917">
    <property type="entry name" value="Sulfatase_N"/>
</dbReference>
<feature type="non-terminal residue" evidence="3">
    <location>
        <position position="1"/>
    </location>
</feature>
<accession>A0A382VE64</accession>
<dbReference type="SUPFAM" id="SSF53649">
    <property type="entry name" value="Alkaline phosphatase-like"/>
    <property type="match status" value="1"/>
</dbReference>
<dbReference type="GO" id="GO:0004065">
    <property type="term" value="F:arylsulfatase activity"/>
    <property type="evidence" value="ECO:0007669"/>
    <property type="project" value="TreeGrafter"/>
</dbReference>
<comment type="similarity">
    <text evidence="1">Belongs to the sulfatase family.</text>
</comment>
<dbReference type="InterPro" id="IPR017850">
    <property type="entry name" value="Alkaline_phosphatase_core_sf"/>
</dbReference>
<evidence type="ECO:0000256" key="1">
    <source>
        <dbReference type="ARBA" id="ARBA00008779"/>
    </source>
</evidence>
<dbReference type="Pfam" id="PF00884">
    <property type="entry name" value="Sulfatase"/>
    <property type="match status" value="1"/>
</dbReference>
<evidence type="ECO:0000313" key="3">
    <source>
        <dbReference type="EMBL" id="SVD44161.1"/>
    </source>
</evidence>
<sequence>FDKSFAMLQGGAGAFENMLPIVGPDKAKYRENGVLLDSLPAGFYSTEFYTKQLIDYIDADQNSGSPFFAYLAYTSPHWPLQAPASSIMKYERAYTDGYEKLKQRRLARLQAKGLMDPVKAAFSYPGVMAWDGLTEHQKKIEMKKMAVYAAMIDDVDRYLGELVAYLKEVGEFDNTFIFVLSDNGPESHDLVIGWDALAEWVKVCCDNSYENIGNADSYVWYGNAWGQAGNAPSRLYKGYTAQGGVRVPAFASHPTLIKGNRRSDSVISVMDVTPTLLEVAGVDEPG</sequence>
<evidence type="ECO:0000259" key="2">
    <source>
        <dbReference type="Pfam" id="PF00884"/>
    </source>
</evidence>
<reference evidence="3" key="1">
    <citation type="submission" date="2018-05" db="EMBL/GenBank/DDBJ databases">
        <authorList>
            <person name="Lanie J.A."/>
            <person name="Ng W.-L."/>
            <person name="Kazmierczak K.M."/>
            <person name="Andrzejewski T.M."/>
            <person name="Davidsen T.M."/>
            <person name="Wayne K.J."/>
            <person name="Tettelin H."/>
            <person name="Glass J.I."/>
            <person name="Rusch D."/>
            <person name="Podicherti R."/>
            <person name="Tsui H.-C.T."/>
            <person name="Winkler M.E."/>
        </authorList>
    </citation>
    <scope>NUCLEOTIDE SEQUENCE</scope>
</reference>
<gene>
    <name evidence="3" type="ORF">METZ01_LOCUS397015</name>
</gene>
<dbReference type="Gene3D" id="3.40.720.10">
    <property type="entry name" value="Alkaline Phosphatase, subunit A"/>
    <property type="match status" value="1"/>
</dbReference>
<protein>
    <recommendedName>
        <fullName evidence="2">Sulfatase N-terminal domain-containing protein</fullName>
    </recommendedName>
</protein>
<feature type="domain" description="Sulfatase N-terminal" evidence="2">
    <location>
        <begin position="28"/>
        <end position="282"/>
    </location>
</feature>